<dbReference type="Pfam" id="PF01476">
    <property type="entry name" value="LysM"/>
    <property type="match status" value="1"/>
</dbReference>
<evidence type="ECO:0000313" key="4">
    <source>
        <dbReference type="RefSeq" id="XP_030747158.1"/>
    </source>
</evidence>
<dbReference type="KEGG" id="soy:115875796"/>
<evidence type="ECO:0000259" key="2">
    <source>
        <dbReference type="PROSITE" id="PS51782"/>
    </source>
</evidence>
<proteinExistence type="predicted"/>
<dbReference type="InterPro" id="IPR018392">
    <property type="entry name" value="LysM"/>
</dbReference>
<dbReference type="SUPFAM" id="SSF54106">
    <property type="entry name" value="LysM domain"/>
    <property type="match status" value="1"/>
</dbReference>
<keyword evidence="3" id="KW-1185">Reference proteome</keyword>
<feature type="region of interest" description="Disordered" evidence="1">
    <location>
        <begin position="182"/>
        <end position="205"/>
    </location>
</feature>
<feature type="domain" description="LysM" evidence="2">
    <location>
        <begin position="56"/>
        <end position="100"/>
    </location>
</feature>
<dbReference type="CTD" id="41738"/>
<feature type="compositionally biased region" description="Low complexity" evidence="1">
    <location>
        <begin position="109"/>
        <end position="129"/>
    </location>
</feature>
<dbReference type="GeneID" id="115875796"/>
<dbReference type="RefSeq" id="XP_030747158.1">
    <property type="nucleotide sequence ID" value="XM_030891298.1"/>
</dbReference>
<dbReference type="PANTHER" id="PTHR20932:SF8">
    <property type="entry name" value="LD22649P"/>
    <property type="match status" value="1"/>
</dbReference>
<feature type="region of interest" description="Disordered" evidence="1">
    <location>
        <begin position="109"/>
        <end position="132"/>
    </location>
</feature>
<dbReference type="OrthoDB" id="2107166at2759"/>
<evidence type="ECO:0000313" key="3">
    <source>
        <dbReference type="Proteomes" id="UP000504635"/>
    </source>
</evidence>
<dbReference type="Proteomes" id="UP000504635">
    <property type="component" value="Unplaced"/>
</dbReference>
<organism evidence="3 4">
    <name type="scientific">Sitophilus oryzae</name>
    <name type="common">Rice weevil</name>
    <name type="synonym">Curculio oryzae</name>
    <dbReference type="NCBI Taxonomy" id="7048"/>
    <lineage>
        <taxon>Eukaryota</taxon>
        <taxon>Metazoa</taxon>
        <taxon>Ecdysozoa</taxon>
        <taxon>Arthropoda</taxon>
        <taxon>Hexapoda</taxon>
        <taxon>Insecta</taxon>
        <taxon>Pterygota</taxon>
        <taxon>Neoptera</taxon>
        <taxon>Endopterygota</taxon>
        <taxon>Coleoptera</taxon>
        <taxon>Polyphaga</taxon>
        <taxon>Cucujiformia</taxon>
        <taxon>Curculionidae</taxon>
        <taxon>Dryophthorinae</taxon>
        <taxon>Sitophilus</taxon>
    </lineage>
</organism>
<dbReference type="CDD" id="cd00118">
    <property type="entry name" value="LysM"/>
    <property type="match status" value="1"/>
</dbReference>
<reference evidence="4" key="1">
    <citation type="submission" date="2025-08" db="UniProtKB">
        <authorList>
            <consortium name="RefSeq"/>
        </authorList>
    </citation>
    <scope>IDENTIFICATION</scope>
    <source>
        <tissue evidence="4">Gonads</tissue>
    </source>
</reference>
<gene>
    <name evidence="4" type="primary">LOC115875796</name>
</gene>
<protein>
    <submittedName>
        <fullName evidence="4">LysM and putative peptidoglycan-binding domain-containing protein 2 isoform X1</fullName>
    </submittedName>
</protein>
<dbReference type="Gene3D" id="3.10.350.10">
    <property type="entry name" value="LysM domain"/>
    <property type="match status" value="1"/>
</dbReference>
<dbReference type="InterPro" id="IPR045030">
    <property type="entry name" value="LYSM1-4"/>
</dbReference>
<dbReference type="SMART" id="SM00257">
    <property type="entry name" value="LysM"/>
    <property type="match status" value="1"/>
</dbReference>
<accession>A0A6J2X7E2</accession>
<evidence type="ECO:0000256" key="1">
    <source>
        <dbReference type="SAM" id="MobiDB-lite"/>
    </source>
</evidence>
<dbReference type="InParanoid" id="A0A6J2X7E2"/>
<dbReference type="AlphaFoldDB" id="A0A6J2X7E2"/>
<dbReference type="PROSITE" id="PS51782">
    <property type="entry name" value="LYSM"/>
    <property type="match status" value="1"/>
</dbReference>
<sequence length="267" mass="30023">MTAKEFEVSIPMSLLSFTKNVDRGSYEKLSIRDSARSLKKYGSTSTKTATKAESYIKHFVSNSDTLQGIALKYNVTIEQIRRANKLWASDSLFLREFLLIPQPDNANDLLSPTQMQSTSSQSSLASSSAENLNQNRMSIGSSTRSSFDEENISDFLSKIDASIASTKEVVKKVADTGEYGTDITMDGKRKPQSRLKPQHQNNNAFPPVAALNTVVTVQQDTEEERNSKEGEDAASYTWPQKRKHFAKEILSNWKHRAGSYRINYNRF</sequence>
<name>A0A6J2X7E2_SITOR</name>
<dbReference type="InterPro" id="IPR036779">
    <property type="entry name" value="LysM_dom_sf"/>
</dbReference>
<dbReference type="PANTHER" id="PTHR20932">
    <property type="entry name" value="LYSM AND PUTATIVE PEPTIDOGLYCAN-BINDING DOMAIN-CONTAINING PROTEIN"/>
    <property type="match status" value="1"/>
</dbReference>